<reference evidence="1 2" key="1">
    <citation type="journal article" date="2007" name="Nature">
        <title>Evolution of genes and genomes on the Drosophila phylogeny.</title>
        <authorList>
            <consortium name="Drosophila 12 Genomes Consortium"/>
            <person name="Clark A.G."/>
            <person name="Eisen M.B."/>
            <person name="Smith D.R."/>
            <person name="Bergman C.M."/>
            <person name="Oliver B."/>
            <person name="Markow T.A."/>
            <person name="Kaufman T.C."/>
            <person name="Kellis M."/>
            <person name="Gelbart W."/>
            <person name="Iyer V.N."/>
            <person name="Pollard D.A."/>
            <person name="Sackton T.B."/>
            <person name="Larracuente A.M."/>
            <person name="Singh N.D."/>
            <person name="Abad J.P."/>
            <person name="Abt D.N."/>
            <person name="Adryan B."/>
            <person name="Aguade M."/>
            <person name="Akashi H."/>
            <person name="Anderson W.W."/>
            <person name="Aquadro C.F."/>
            <person name="Ardell D.H."/>
            <person name="Arguello R."/>
            <person name="Artieri C.G."/>
            <person name="Barbash D.A."/>
            <person name="Barker D."/>
            <person name="Barsanti P."/>
            <person name="Batterham P."/>
            <person name="Batzoglou S."/>
            <person name="Begun D."/>
            <person name="Bhutkar A."/>
            <person name="Blanco E."/>
            <person name="Bosak S.A."/>
            <person name="Bradley R.K."/>
            <person name="Brand A.D."/>
            <person name="Brent M.R."/>
            <person name="Brooks A.N."/>
            <person name="Brown R.H."/>
            <person name="Butlin R.K."/>
            <person name="Caggese C."/>
            <person name="Calvi B.R."/>
            <person name="Bernardo de Carvalho A."/>
            <person name="Caspi A."/>
            <person name="Castrezana S."/>
            <person name="Celniker S.E."/>
            <person name="Chang J.L."/>
            <person name="Chapple C."/>
            <person name="Chatterji S."/>
            <person name="Chinwalla A."/>
            <person name="Civetta A."/>
            <person name="Clifton S.W."/>
            <person name="Comeron J.M."/>
            <person name="Costello J.C."/>
            <person name="Coyne J.A."/>
            <person name="Daub J."/>
            <person name="David R.G."/>
            <person name="Delcher A.L."/>
            <person name="Delehaunty K."/>
            <person name="Do C.B."/>
            <person name="Ebling H."/>
            <person name="Edwards K."/>
            <person name="Eickbush T."/>
            <person name="Evans J.D."/>
            <person name="Filipski A."/>
            <person name="Findeiss S."/>
            <person name="Freyhult E."/>
            <person name="Fulton L."/>
            <person name="Fulton R."/>
            <person name="Garcia A.C."/>
            <person name="Gardiner A."/>
            <person name="Garfield D.A."/>
            <person name="Garvin B.E."/>
            <person name="Gibson G."/>
            <person name="Gilbert D."/>
            <person name="Gnerre S."/>
            <person name="Godfrey J."/>
            <person name="Good R."/>
            <person name="Gotea V."/>
            <person name="Gravely B."/>
            <person name="Greenberg A.J."/>
            <person name="Griffiths-Jones S."/>
            <person name="Gross S."/>
            <person name="Guigo R."/>
            <person name="Gustafson E.A."/>
            <person name="Haerty W."/>
            <person name="Hahn M.W."/>
            <person name="Halligan D.L."/>
            <person name="Halpern A.L."/>
            <person name="Halter G.M."/>
            <person name="Han M.V."/>
            <person name="Heger A."/>
            <person name="Hillier L."/>
            <person name="Hinrichs A.S."/>
            <person name="Holmes I."/>
            <person name="Hoskins R.A."/>
            <person name="Hubisz M.J."/>
            <person name="Hultmark D."/>
            <person name="Huntley M.A."/>
            <person name="Jaffe D.B."/>
            <person name="Jagadeeshan S."/>
            <person name="Jeck W.R."/>
            <person name="Johnson J."/>
            <person name="Jones C.D."/>
            <person name="Jordan W.C."/>
            <person name="Karpen G.H."/>
            <person name="Kataoka E."/>
            <person name="Keightley P.D."/>
            <person name="Kheradpour P."/>
            <person name="Kirkness E.F."/>
            <person name="Koerich L.B."/>
            <person name="Kristiansen K."/>
            <person name="Kudrna D."/>
            <person name="Kulathinal R.J."/>
            <person name="Kumar S."/>
            <person name="Kwok R."/>
            <person name="Lander E."/>
            <person name="Langley C.H."/>
            <person name="Lapoint R."/>
            <person name="Lazzaro B.P."/>
            <person name="Lee S.J."/>
            <person name="Levesque L."/>
            <person name="Li R."/>
            <person name="Lin C.F."/>
            <person name="Lin M.F."/>
            <person name="Lindblad-Toh K."/>
            <person name="Llopart A."/>
            <person name="Long M."/>
            <person name="Low L."/>
            <person name="Lozovsky E."/>
            <person name="Lu J."/>
            <person name="Luo M."/>
            <person name="Machado C.A."/>
            <person name="Makalowski W."/>
            <person name="Marzo M."/>
            <person name="Matsuda M."/>
            <person name="Matzkin L."/>
            <person name="McAllister B."/>
            <person name="McBride C.S."/>
            <person name="McKernan B."/>
            <person name="McKernan K."/>
            <person name="Mendez-Lago M."/>
            <person name="Minx P."/>
            <person name="Mollenhauer M.U."/>
            <person name="Montooth K."/>
            <person name="Mount S.M."/>
            <person name="Mu X."/>
            <person name="Myers E."/>
            <person name="Negre B."/>
            <person name="Newfeld S."/>
            <person name="Nielsen R."/>
            <person name="Noor M.A."/>
            <person name="O'Grady P."/>
            <person name="Pachter L."/>
            <person name="Papaceit M."/>
            <person name="Parisi M.J."/>
            <person name="Parisi M."/>
            <person name="Parts L."/>
            <person name="Pedersen J.S."/>
            <person name="Pesole G."/>
            <person name="Phillippy A.M."/>
            <person name="Ponting C.P."/>
            <person name="Pop M."/>
            <person name="Porcelli D."/>
            <person name="Powell J.R."/>
            <person name="Prohaska S."/>
            <person name="Pruitt K."/>
            <person name="Puig M."/>
            <person name="Quesneville H."/>
            <person name="Ram K.R."/>
            <person name="Rand D."/>
            <person name="Rasmussen M.D."/>
            <person name="Reed L.K."/>
            <person name="Reenan R."/>
            <person name="Reily A."/>
            <person name="Remington K.A."/>
            <person name="Rieger T.T."/>
            <person name="Ritchie M.G."/>
            <person name="Robin C."/>
            <person name="Rogers Y.H."/>
            <person name="Rohde C."/>
            <person name="Rozas J."/>
            <person name="Rubenfield M.J."/>
            <person name="Ruiz A."/>
            <person name="Russo S."/>
            <person name="Salzberg S.L."/>
            <person name="Sanchez-Gracia A."/>
            <person name="Saranga D.J."/>
            <person name="Sato H."/>
            <person name="Schaeffer S.W."/>
            <person name="Schatz M.C."/>
            <person name="Schlenke T."/>
            <person name="Schwartz R."/>
            <person name="Segarra C."/>
            <person name="Singh R.S."/>
            <person name="Sirot L."/>
            <person name="Sirota M."/>
            <person name="Sisneros N.B."/>
            <person name="Smith C.D."/>
            <person name="Smith T.F."/>
            <person name="Spieth J."/>
            <person name="Stage D.E."/>
            <person name="Stark A."/>
            <person name="Stephan W."/>
            <person name="Strausberg R.L."/>
            <person name="Strempel S."/>
            <person name="Sturgill D."/>
            <person name="Sutton G."/>
            <person name="Sutton G.G."/>
            <person name="Tao W."/>
            <person name="Teichmann S."/>
            <person name="Tobari Y.N."/>
            <person name="Tomimura Y."/>
            <person name="Tsolas J.M."/>
            <person name="Valente V.L."/>
            <person name="Venter E."/>
            <person name="Venter J.C."/>
            <person name="Vicario S."/>
            <person name="Vieira F.G."/>
            <person name="Vilella A.J."/>
            <person name="Villasante A."/>
            <person name="Walenz B."/>
            <person name="Wang J."/>
            <person name="Wasserman M."/>
            <person name="Watts T."/>
            <person name="Wilson D."/>
            <person name="Wilson R.K."/>
            <person name="Wing R.A."/>
            <person name="Wolfner M.F."/>
            <person name="Wong A."/>
            <person name="Wong G.K."/>
            <person name="Wu C.I."/>
            <person name="Wu G."/>
            <person name="Yamamoto D."/>
            <person name="Yang H.P."/>
            <person name="Yang S.P."/>
            <person name="Yorke J.A."/>
            <person name="Yoshida K."/>
            <person name="Zdobnov E."/>
            <person name="Zhang P."/>
            <person name="Zhang Y."/>
            <person name="Zimin A.V."/>
            <person name="Baldwin J."/>
            <person name="Abdouelleil A."/>
            <person name="Abdulkadir J."/>
            <person name="Abebe A."/>
            <person name="Abera B."/>
            <person name="Abreu J."/>
            <person name="Acer S.C."/>
            <person name="Aftuck L."/>
            <person name="Alexander A."/>
            <person name="An P."/>
            <person name="Anderson E."/>
            <person name="Anderson S."/>
            <person name="Arachi H."/>
            <person name="Azer M."/>
            <person name="Bachantsang P."/>
            <person name="Barry A."/>
            <person name="Bayul T."/>
            <person name="Berlin A."/>
            <person name="Bessette D."/>
            <person name="Bloom T."/>
            <person name="Blye J."/>
            <person name="Boguslavskiy L."/>
            <person name="Bonnet C."/>
            <person name="Boukhgalter B."/>
            <person name="Bourzgui I."/>
            <person name="Brown A."/>
            <person name="Cahill P."/>
            <person name="Channer S."/>
            <person name="Cheshatsang Y."/>
            <person name="Chuda L."/>
            <person name="Citroen M."/>
            <person name="Collymore A."/>
            <person name="Cooke P."/>
            <person name="Costello M."/>
            <person name="D'Aco K."/>
            <person name="Daza R."/>
            <person name="De Haan G."/>
            <person name="DeGray S."/>
            <person name="DeMaso C."/>
            <person name="Dhargay N."/>
            <person name="Dooley K."/>
            <person name="Dooley E."/>
            <person name="Doricent M."/>
            <person name="Dorje P."/>
            <person name="Dorjee K."/>
            <person name="Dupes A."/>
            <person name="Elong R."/>
            <person name="Falk J."/>
            <person name="Farina A."/>
            <person name="Faro S."/>
            <person name="Ferguson D."/>
            <person name="Fisher S."/>
            <person name="Foley C.D."/>
            <person name="Franke A."/>
            <person name="Friedrich D."/>
            <person name="Gadbois L."/>
            <person name="Gearin G."/>
            <person name="Gearin C.R."/>
            <person name="Giannoukos G."/>
            <person name="Goode T."/>
            <person name="Graham J."/>
            <person name="Grandbois E."/>
            <person name="Grewal S."/>
            <person name="Gyaltsen K."/>
            <person name="Hafez N."/>
            <person name="Hagos B."/>
            <person name="Hall J."/>
            <person name="Henson C."/>
            <person name="Hollinger A."/>
            <person name="Honan T."/>
            <person name="Huard M.D."/>
            <person name="Hughes L."/>
            <person name="Hurhula B."/>
            <person name="Husby M.E."/>
            <person name="Kamat A."/>
            <person name="Kanga B."/>
            <person name="Kashin S."/>
            <person name="Khazanovich D."/>
            <person name="Kisner P."/>
            <person name="Lance K."/>
            <person name="Lara M."/>
            <person name="Lee W."/>
            <person name="Lennon N."/>
            <person name="Letendre F."/>
            <person name="LeVine R."/>
            <person name="Lipovsky A."/>
            <person name="Liu X."/>
            <person name="Liu J."/>
            <person name="Liu S."/>
            <person name="Lokyitsang T."/>
            <person name="Lokyitsang Y."/>
            <person name="Lubonja R."/>
            <person name="Lui A."/>
            <person name="MacDonald P."/>
            <person name="Magnisalis V."/>
            <person name="Maru K."/>
            <person name="Matthews C."/>
            <person name="McCusker W."/>
            <person name="McDonough S."/>
            <person name="Mehta T."/>
            <person name="Meldrim J."/>
            <person name="Meneus L."/>
            <person name="Mihai O."/>
            <person name="Mihalev A."/>
            <person name="Mihova T."/>
            <person name="Mittelman R."/>
            <person name="Mlenga V."/>
            <person name="Montmayeur A."/>
            <person name="Mulrain L."/>
            <person name="Navidi A."/>
            <person name="Naylor J."/>
            <person name="Negash T."/>
            <person name="Nguyen T."/>
            <person name="Nguyen N."/>
            <person name="Nicol R."/>
            <person name="Norbu C."/>
            <person name="Norbu N."/>
            <person name="Novod N."/>
            <person name="O'Neill B."/>
            <person name="Osman S."/>
            <person name="Markiewicz E."/>
            <person name="Oyono O.L."/>
            <person name="Patti C."/>
            <person name="Phunkhang P."/>
            <person name="Pierre F."/>
            <person name="Priest M."/>
            <person name="Raghuraman S."/>
            <person name="Rege F."/>
            <person name="Reyes R."/>
            <person name="Rise C."/>
            <person name="Rogov P."/>
            <person name="Ross K."/>
            <person name="Ryan E."/>
            <person name="Settipalli S."/>
            <person name="Shea T."/>
            <person name="Sherpa N."/>
            <person name="Shi L."/>
            <person name="Shih D."/>
            <person name="Sparrow T."/>
            <person name="Spaulding J."/>
            <person name="Stalker J."/>
            <person name="Stange-Thomann N."/>
            <person name="Stavropoulos S."/>
            <person name="Stone C."/>
            <person name="Strader C."/>
            <person name="Tesfaye S."/>
            <person name="Thomson T."/>
            <person name="Thoulutsang Y."/>
            <person name="Thoulutsang D."/>
            <person name="Topham K."/>
            <person name="Topping I."/>
            <person name="Tsamla T."/>
            <person name="Vassiliev H."/>
            <person name="Vo A."/>
            <person name="Wangchuk T."/>
            <person name="Wangdi T."/>
            <person name="Weiand M."/>
            <person name="Wilkinson J."/>
            <person name="Wilson A."/>
            <person name="Yadav S."/>
            <person name="Young G."/>
            <person name="Yu Q."/>
            <person name="Zembek L."/>
            <person name="Zhong D."/>
            <person name="Zimmer A."/>
            <person name="Zwirko Z."/>
            <person name="Jaffe D.B."/>
            <person name="Alvarez P."/>
            <person name="Brockman W."/>
            <person name="Butler J."/>
            <person name="Chin C."/>
            <person name="Gnerre S."/>
            <person name="Grabherr M."/>
            <person name="Kleber M."/>
            <person name="Mauceli E."/>
            <person name="MacCallum I."/>
        </authorList>
    </citation>
    <scope>NUCLEOTIDE SEQUENCE [LARGE SCALE GENOMIC DNA]</scope>
    <source>
        <strain evidence="2">Tai18E2 / Tucson 14021-0261.01</strain>
    </source>
</reference>
<evidence type="ECO:0008006" key="3">
    <source>
        <dbReference type="Google" id="ProtNLM"/>
    </source>
</evidence>
<keyword evidence="2" id="KW-1185">Reference proteome</keyword>
<sequence length="166" mass="17945">KPFTLPKILDGKFYKNIQPNQKTPGAIQATCTTCHGLISGTTKSTGNFLSHIKRRHKELLPLCQLYCQAKANGTVPAVKNSPPNPNPVVTSATSIPAMEMMTQVSQMPPTTYATAPTHLGMPVTVPVPVSMSLAMPLSLPHVQTPQMMALMQQHQAHGAVFISKDY</sequence>
<dbReference type="AlphaFoldDB" id="A0A0R1EG47"/>
<dbReference type="EMBL" id="CH898776">
    <property type="protein sequence ID" value="KRK05719.1"/>
    <property type="molecule type" value="Genomic_DNA"/>
</dbReference>
<dbReference type="OrthoDB" id="7962512at2759"/>
<organism evidence="1 2">
    <name type="scientific">Drosophila yakuba</name>
    <name type="common">Fruit fly</name>
    <dbReference type="NCBI Taxonomy" id="7245"/>
    <lineage>
        <taxon>Eukaryota</taxon>
        <taxon>Metazoa</taxon>
        <taxon>Ecdysozoa</taxon>
        <taxon>Arthropoda</taxon>
        <taxon>Hexapoda</taxon>
        <taxon>Insecta</taxon>
        <taxon>Pterygota</taxon>
        <taxon>Neoptera</taxon>
        <taxon>Endopterygota</taxon>
        <taxon>Diptera</taxon>
        <taxon>Brachycera</taxon>
        <taxon>Muscomorpha</taxon>
        <taxon>Ephydroidea</taxon>
        <taxon>Drosophilidae</taxon>
        <taxon>Drosophila</taxon>
        <taxon>Sophophora</taxon>
    </lineage>
</organism>
<dbReference type="KEGG" id="dya:Dyak_GE28001"/>
<accession>A0A0R1EG47</accession>
<proteinExistence type="predicted"/>
<protein>
    <recommendedName>
        <fullName evidence="3">BED-type domain-containing protein</fullName>
    </recommendedName>
</protein>
<feature type="non-terminal residue" evidence="1">
    <location>
        <position position="1"/>
    </location>
</feature>
<evidence type="ECO:0000313" key="1">
    <source>
        <dbReference type="EMBL" id="KRK05719.1"/>
    </source>
</evidence>
<dbReference type="Proteomes" id="UP000002282">
    <property type="component" value="Unassembled WGS sequence"/>
</dbReference>
<evidence type="ECO:0000313" key="2">
    <source>
        <dbReference type="Proteomes" id="UP000002282"/>
    </source>
</evidence>
<name>A0A0R1EG47_DROYA</name>
<dbReference type="eggNOG" id="ENOG502T8J5">
    <property type="taxonomic scope" value="Eukaryota"/>
</dbReference>
<gene>
    <name evidence="1" type="primary">Dyak\GE28001</name>
    <name evidence="1" type="synonym">GE28001</name>
    <name evidence="1" type="ORF">Dyak_GE28001</name>
</gene>
<reference evidence="1 2" key="2">
    <citation type="journal article" date="2007" name="PLoS Biol.">
        <title>Principles of genome evolution in the Drosophila melanogaster species group.</title>
        <authorList>
            <person name="Ranz J.M."/>
            <person name="Maurin D."/>
            <person name="Chan Y.S."/>
            <person name="von Grotthuss M."/>
            <person name="Hillier L.W."/>
            <person name="Roote J."/>
            <person name="Ashburner M."/>
            <person name="Bergman C.M."/>
        </authorList>
    </citation>
    <scope>NUCLEOTIDE SEQUENCE [LARGE SCALE GENOMIC DNA]</scope>
    <source>
        <strain evidence="2">Tai18E2 / Tucson 14021-0261.01</strain>
    </source>
</reference>